<evidence type="ECO:0000256" key="4">
    <source>
        <dbReference type="ARBA" id="ARBA00022452"/>
    </source>
</evidence>
<dbReference type="Pfam" id="PF08479">
    <property type="entry name" value="POTRA_2"/>
    <property type="match status" value="1"/>
</dbReference>
<evidence type="ECO:0000256" key="5">
    <source>
        <dbReference type="ARBA" id="ARBA00022692"/>
    </source>
</evidence>
<dbReference type="GO" id="GO:0009279">
    <property type="term" value="C:cell outer membrane"/>
    <property type="evidence" value="ECO:0007669"/>
    <property type="project" value="UniProtKB-SubCell"/>
</dbReference>
<comment type="similarity">
    <text evidence="2">Belongs to the TPS (TC 1.B.20) family.</text>
</comment>
<dbReference type="InterPro" id="IPR034746">
    <property type="entry name" value="POTRA"/>
</dbReference>
<reference evidence="11" key="1">
    <citation type="journal article" date="2015" name="ISME J.">
        <title>Draft Genome Sequence of Streptomyces incarnatus NRRL8089, which Produces the Nucleoside Antibiotic Sinefungin.</title>
        <authorList>
            <person name="Oshima K."/>
            <person name="Hattori M."/>
            <person name="Shimizu H."/>
            <person name="Fukuda K."/>
            <person name="Nemoto M."/>
            <person name="Inagaki K."/>
            <person name="Tamura T."/>
        </authorList>
    </citation>
    <scope>NUCLEOTIDE SEQUENCE</scope>
    <source>
        <strain evidence="11">FACHB-1375</strain>
    </source>
</reference>
<sequence>MHPKNHTKNLKLKETNKTKEKQNLSLLPFAAVTGQTLGTLLPSNAASYLALSLVALIGSLYAEGLKAQTLTPNPSQVPNPVLPTPPTPPPLPPLPTPAPLPPPSELLQPSTPSNTAPTEPAPSDLPSTIKVERFEFEGNTALSDRELAEVTKPFLGDVSFAQLLQARSAVTQLYVSKGYITSGAFIPPQALNGGVVKIQVVEGVVEEIRVTGTGRLNANYVRSRVALGADKPLNVNRLLQSLQLLQLNPLIRNISAELSAGSRPGSSVLEVTVRPAPTEDLQITFDNGRSPSVGTLRRGVAFTEANLLGQGDALALSYANTTGSHEFDASYTYPINARNGTLRFSFGYTKSSIIEEPFDQVDIEAASRDYELTYRQPIIQTPTQEFAVGVTASRRESKTFLLDEPFQLSPGADDEGRTRISAIRVFQEWTQRSSQSVFAARSQFNFGIGAFDASINESYPDSRFVGWRGQAQWLRLLGGRGRDTTNSPLLLLRADMQLADRALLPLEQFGLGGFESVRGYRQDALLTDNGVFASAEVRFPIYRLSEGRGLLQVIPFVDVGKVWNSSGRVNPETNNLASVGVGVQWQMGDRMRARIDYGIPLIDLGGEERTLQEKGLYFSLQFNPF</sequence>
<dbReference type="PANTHER" id="PTHR34597">
    <property type="entry name" value="SLR1661 PROTEIN"/>
    <property type="match status" value="1"/>
</dbReference>
<keyword evidence="7" id="KW-0472">Membrane</keyword>
<name>A0A926ZKU2_9CYAN</name>
<reference evidence="11" key="2">
    <citation type="submission" date="2020-08" db="EMBL/GenBank/DDBJ databases">
        <authorList>
            <person name="Chen M."/>
            <person name="Teng W."/>
            <person name="Zhao L."/>
            <person name="Hu C."/>
            <person name="Zhou Y."/>
            <person name="Han B."/>
            <person name="Song L."/>
            <person name="Shu W."/>
        </authorList>
    </citation>
    <scope>NUCLEOTIDE SEQUENCE</scope>
    <source>
        <strain evidence="11">FACHB-1375</strain>
    </source>
</reference>
<feature type="region of interest" description="Disordered" evidence="9">
    <location>
        <begin position="71"/>
        <end position="128"/>
    </location>
</feature>
<dbReference type="EMBL" id="JACJPW010000211">
    <property type="protein sequence ID" value="MBD2186440.1"/>
    <property type="molecule type" value="Genomic_DNA"/>
</dbReference>
<dbReference type="Gene3D" id="3.10.20.310">
    <property type="entry name" value="membrane protein fhac"/>
    <property type="match status" value="1"/>
</dbReference>
<evidence type="ECO:0000256" key="2">
    <source>
        <dbReference type="ARBA" id="ARBA00009055"/>
    </source>
</evidence>
<keyword evidence="8" id="KW-0998">Cell outer membrane</keyword>
<feature type="domain" description="POTRA" evidence="10">
    <location>
        <begin position="129"/>
        <end position="203"/>
    </location>
</feature>
<evidence type="ECO:0000256" key="7">
    <source>
        <dbReference type="ARBA" id="ARBA00023136"/>
    </source>
</evidence>
<evidence type="ECO:0000256" key="6">
    <source>
        <dbReference type="ARBA" id="ARBA00022927"/>
    </source>
</evidence>
<dbReference type="GO" id="GO:0008320">
    <property type="term" value="F:protein transmembrane transporter activity"/>
    <property type="evidence" value="ECO:0007669"/>
    <property type="project" value="TreeGrafter"/>
</dbReference>
<feature type="compositionally biased region" description="Pro residues" evidence="9">
    <location>
        <begin position="75"/>
        <end position="104"/>
    </location>
</feature>
<accession>A0A926ZKU2</accession>
<dbReference type="Gene3D" id="2.40.160.50">
    <property type="entry name" value="membrane protein fhac: a member of the omp85/tpsb transporter family"/>
    <property type="match status" value="1"/>
</dbReference>
<comment type="subcellular location">
    <subcellularLocation>
        <location evidence="1">Cell outer membrane</location>
    </subcellularLocation>
</comment>
<comment type="caution">
    <text evidence="11">The sequence shown here is derived from an EMBL/GenBank/DDBJ whole genome shotgun (WGS) entry which is preliminary data.</text>
</comment>
<gene>
    <name evidence="11" type="ORF">H6G03_36230</name>
</gene>
<dbReference type="PROSITE" id="PS51779">
    <property type="entry name" value="POTRA"/>
    <property type="match status" value="1"/>
</dbReference>
<evidence type="ECO:0000256" key="9">
    <source>
        <dbReference type="SAM" id="MobiDB-lite"/>
    </source>
</evidence>
<evidence type="ECO:0000256" key="8">
    <source>
        <dbReference type="ARBA" id="ARBA00023237"/>
    </source>
</evidence>
<dbReference type="RefSeq" id="WP_190475782.1">
    <property type="nucleotide sequence ID" value="NZ_JACJPW010000211.1"/>
</dbReference>
<dbReference type="AlphaFoldDB" id="A0A926ZKU2"/>
<evidence type="ECO:0000313" key="12">
    <source>
        <dbReference type="Proteomes" id="UP000641646"/>
    </source>
</evidence>
<keyword evidence="12" id="KW-1185">Reference proteome</keyword>
<proteinExistence type="inferred from homology"/>
<dbReference type="GO" id="GO:0098046">
    <property type="term" value="C:type V protein secretion system complex"/>
    <property type="evidence" value="ECO:0007669"/>
    <property type="project" value="TreeGrafter"/>
</dbReference>
<keyword evidence="6" id="KW-0653">Protein transport</keyword>
<organism evidence="11 12">
    <name type="scientific">Aerosakkonema funiforme FACHB-1375</name>
    <dbReference type="NCBI Taxonomy" id="2949571"/>
    <lineage>
        <taxon>Bacteria</taxon>
        <taxon>Bacillati</taxon>
        <taxon>Cyanobacteriota</taxon>
        <taxon>Cyanophyceae</taxon>
        <taxon>Oscillatoriophycideae</taxon>
        <taxon>Aerosakkonematales</taxon>
        <taxon>Aerosakkonemataceae</taxon>
        <taxon>Aerosakkonema</taxon>
    </lineage>
</organism>
<evidence type="ECO:0000256" key="1">
    <source>
        <dbReference type="ARBA" id="ARBA00004442"/>
    </source>
</evidence>
<keyword evidence="5" id="KW-0812">Transmembrane</keyword>
<dbReference type="Pfam" id="PF03865">
    <property type="entry name" value="ShlB"/>
    <property type="match status" value="1"/>
</dbReference>
<dbReference type="PANTHER" id="PTHR34597:SF1">
    <property type="entry name" value="HEME_HEMOPEXIN TRANSPORTER PROTEIN HUXB"/>
    <property type="match status" value="1"/>
</dbReference>
<evidence type="ECO:0000313" key="11">
    <source>
        <dbReference type="EMBL" id="MBD2186440.1"/>
    </source>
</evidence>
<dbReference type="Proteomes" id="UP000641646">
    <property type="component" value="Unassembled WGS sequence"/>
</dbReference>
<keyword evidence="3" id="KW-0813">Transport</keyword>
<dbReference type="GO" id="GO:0046819">
    <property type="term" value="P:protein secretion by the type V secretion system"/>
    <property type="evidence" value="ECO:0007669"/>
    <property type="project" value="TreeGrafter"/>
</dbReference>
<evidence type="ECO:0000256" key="3">
    <source>
        <dbReference type="ARBA" id="ARBA00022448"/>
    </source>
</evidence>
<keyword evidence="4" id="KW-1134">Transmembrane beta strand</keyword>
<evidence type="ECO:0000259" key="10">
    <source>
        <dbReference type="PROSITE" id="PS51779"/>
    </source>
</evidence>
<protein>
    <submittedName>
        <fullName evidence="11">ShlB/FhaC/HecB family hemolysin secretion/activation protein</fullName>
    </submittedName>
</protein>
<dbReference type="InterPro" id="IPR013686">
    <property type="entry name" value="Polypept-transport_assoc_ShlB"/>
</dbReference>
<dbReference type="InterPro" id="IPR051544">
    <property type="entry name" value="TPS_OM_transporter"/>
</dbReference>
<dbReference type="InterPro" id="IPR005565">
    <property type="entry name" value="Hemolysn_activator_HlyB_C"/>
</dbReference>